<sequence length="360" mass="39477">MASSESLPVESRASQVQAACIAFFVVSPIFVALRIWGRVKVRSWSGLSWDDATLFVAWIFSVILGALVMGAAASGLGRHISDLELGDVSTTIKLTYVADIFYKLSLNMTKISILLLYVRRFVAPWFTASCRVMLGLMAAFLVATTITTIVQCTPVNALWDPTVAGTCIDGKAFWYFNGGFTILTDVILLALPFQPIHASGLPAGQKIALILVFAFGMFTTVTSILRMQSFDTGADFTFHTDTAIWSVIEANLAIICGCVPVFRPLLAPIFPKQFEQSTIKPADNRRHTLAVCRSETSLARSITAKKLAGIRHSKAVDSTTDLEKMKFEDLPPPPFIRDPNGPPRRSSMLRDAYVWLSTVV</sequence>
<comment type="similarity">
    <text evidence="5">Belongs to the SAT4 family.</text>
</comment>
<feature type="transmembrane region" description="Helical" evidence="6">
    <location>
        <begin position="172"/>
        <end position="191"/>
    </location>
</feature>
<comment type="subcellular location">
    <subcellularLocation>
        <location evidence="1">Membrane</location>
        <topology evidence="1">Multi-pass membrane protein</topology>
    </subcellularLocation>
</comment>
<evidence type="ECO:0000256" key="1">
    <source>
        <dbReference type="ARBA" id="ARBA00004141"/>
    </source>
</evidence>
<evidence type="ECO:0000256" key="6">
    <source>
        <dbReference type="SAM" id="Phobius"/>
    </source>
</evidence>
<evidence type="ECO:0000313" key="9">
    <source>
        <dbReference type="Proteomes" id="UP001239445"/>
    </source>
</evidence>
<dbReference type="PANTHER" id="PTHR33048:SF55">
    <property type="entry name" value="INTEGRAL MEMBRANE PROTEIN"/>
    <property type="match status" value="1"/>
</dbReference>
<protein>
    <submittedName>
        <fullName evidence="8">PTH11-type G-protein coupled receptor protein</fullName>
    </submittedName>
</protein>
<dbReference type="InterPro" id="IPR052337">
    <property type="entry name" value="SAT4-like"/>
</dbReference>
<organism evidence="8 9">
    <name type="scientific">Echria macrotheca</name>
    <dbReference type="NCBI Taxonomy" id="438768"/>
    <lineage>
        <taxon>Eukaryota</taxon>
        <taxon>Fungi</taxon>
        <taxon>Dikarya</taxon>
        <taxon>Ascomycota</taxon>
        <taxon>Pezizomycotina</taxon>
        <taxon>Sordariomycetes</taxon>
        <taxon>Sordariomycetidae</taxon>
        <taxon>Sordariales</taxon>
        <taxon>Schizotheciaceae</taxon>
        <taxon>Echria</taxon>
    </lineage>
</organism>
<feature type="transmembrane region" description="Helical" evidence="6">
    <location>
        <begin position="203"/>
        <end position="224"/>
    </location>
</feature>
<feature type="transmembrane region" description="Helical" evidence="6">
    <location>
        <begin position="130"/>
        <end position="152"/>
    </location>
</feature>
<keyword evidence="2 6" id="KW-0812">Transmembrane</keyword>
<feature type="transmembrane region" description="Helical" evidence="6">
    <location>
        <begin position="54"/>
        <end position="80"/>
    </location>
</feature>
<gene>
    <name evidence="8" type="ORF">QBC47DRAFT_42522</name>
</gene>
<keyword evidence="4 6" id="KW-0472">Membrane</keyword>
<dbReference type="GO" id="GO:0016020">
    <property type="term" value="C:membrane"/>
    <property type="evidence" value="ECO:0007669"/>
    <property type="project" value="UniProtKB-SubCell"/>
</dbReference>
<dbReference type="Proteomes" id="UP001239445">
    <property type="component" value="Unassembled WGS sequence"/>
</dbReference>
<dbReference type="AlphaFoldDB" id="A0AAJ0F9R3"/>
<keyword evidence="8" id="KW-0675">Receptor</keyword>
<dbReference type="PANTHER" id="PTHR33048">
    <property type="entry name" value="PTH11-LIKE INTEGRAL MEMBRANE PROTEIN (AFU_ORTHOLOGUE AFUA_5G11245)"/>
    <property type="match status" value="1"/>
</dbReference>
<keyword evidence="3 6" id="KW-1133">Transmembrane helix</keyword>
<dbReference type="Pfam" id="PF20684">
    <property type="entry name" value="Fung_rhodopsin"/>
    <property type="match status" value="1"/>
</dbReference>
<evidence type="ECO:0000256" key="4">
    <source>
        <dbReference type="ARBA" id="ARBA00023136"/>
    </source>
</evidence>
<evidence type="ECO:0000256" key="2">
    <source>
        <dbReference type="ARBA" id="ARBA00022692"/>
    </source>
</evidence>
<feature type="transmembrane region" description="Helical" evidence="6">
    <location>
        <begin position="244"/>
        <end position="262"/>
    </location>
</feature>
<dbReference type="EMBL" id="MU839837">
    <property type="protein sequence ID" value="KAK1753389.1"/>
    <property type="molecule type" value="Genomic_DNA"/>
</dbReference>
<feature type="transmembrane region" description="Helical" evidence="6">
    <location>
        <begin position="16"/>
        <end position="33"/>
    </location>
</feature>
<proteinExistence type="inferred from homology"/>
<evidence type="ECO:0000259" key="7">
    <source>
        <dbReference type="Pfam" id="PF20684"/>
    </source>
</evidence>
<evidence type="ECO:0000313" key="8">
    <source>
        <dbReference type="EMBL" id="KAK1753389.1"/>
    </source>
</evidence>
<feature type="transmembrane region" description="Helical" evidence="6">
    <location>
        <begin position="100"/>
        <end position="118"/>
    </location>
</feature>
<name>A0AAJ0F9R3_9PEZI</name>
<evidence type="ECO:0000256" key="5">
    <source>
        <dbReference type="ARBA" id="ARBA00038359"/>
    </source>
</evidence>
<keyword evidence="9" id="KW-1185">Reference proteome</keyword>
<accession>A0AAJ0F9R3</accession>
<comment type="caution">
    <text evidence="8">The sequence shown here is derived from an EMBL/GenBank/DDBJ whole genome shotgun (WGS) entry which is preliminary data.</text>
</comment>
<reference evidence="8" key="1">
    <citation type="submission" date="2023-06" db="EMBL/GenBank/DDBJ databases">
        <title>Genome-scale phylogeny and comparative genomics of the fungal order Sordariales.</title>
        <authorList>
            <consortium name="Lawrence Berkeley National Laboratory"/>
            <person name="Hensen N."/>
            <person name="Bonometti L."/>
            <person name="Westerberg I."/>
            <person name="Brannstrom I.O."/>
            <person name="Guillou S."/>
            <person name="Cros-Aarteil S."/>
            <person name="Calhoun S."/>
            <person name="Haridas S."/>
            <person name="Kuo A."/>
            <person name="Mondo S."/>
            <person name="Pangilinan J."/>
            <person name="Riley R."/>
            <person name="Labutti K."/>
            <person name="Andreopoulos B."/>
            <person name="Lipzen A."/>
            <person name="Chen C."/>
            <person name="Yanf M."/>
            <person name="Daum C."/>
            <person name="Ng V."/>
            <person name="Clum A."/>
            <person name="Steindorff A."/>
            <person name="Ohm R."/>
            <person name="Martin F."/>
            <person name="Silar P."/>
            <person name="Natvig D."/>
            <person name="Lalanne C."/>
            <person name="Gautier V."/>
            <person name="Ament-Velasquez S.L."/>
            <person name="Kruys A."/>
            <person name="Hutchinson M.I."/>
            <person name="Powell A.J."/>
            <person name="Barry K."/>
            <person name="Miller A.N."/>
            <person name="Grigoriev I.V."/>
            <person name="Debuchy R."/>
            <person name="Gladieux P."/>
            <person name="Thoren M.H."/>
            <person name="Johannesson H."/>
        </authorList>
    </citation>
    <scope>NUCLEOTIDE SEQUENCE</scope>
    <source>
        <strain evidence="8">PSN4</strain>
    </source>
</reference>
<feature type="domain" description="Rhodopsin" evidence="7">
    <location>
        <begin position="33"/>
        <end position="266"/>
    </location>
</feature>
<evidence type="ECO:0000256" key="3">
    <source>
        <dbReference type="ARBA" id="ARBA00022989"/>
    </source>
</evidence>
<dbReference type="InterPro" id="IPR049326">
    <property type="entry name" value="Rhodopsin_dom_fungi"/>
</dbReference>